<evidence type="ECO:0000256" key="2">
    <source>
        <dbReference type="ARBA" id="ARBA00022840"/>
    </source>
</evidence>
<keyword evidence="1" id="KW-0547">Nucleotide-binding</keyword>
<dbReference type="EMBL" id="JTDY01004638">
    <property type="protein sequence ID" value="KOB67921.1"/>
    <property type="molecule type" value="Genomic_DNA"/>
</dbReference>
<dbReference type="GO" id="GO:0005739">
    <property type="term" value="C:mitochondrion"/>
    <property type="evidence" value="ECO:0007669"/>
    <property type="project" value="TreeGrafter"/>
</dbReference>
<dbReference type="InterPro" id="IPR027417">
    <property type="entry name" value="P-loop_NTPase"/>
</dbReference>
<evidence type="ECO:0000256" key="1">
    <source>
        <dbReference type="ARBA" id="ARBA00022741"/>
    </source>
</evidence>
<dbReference type="Pfam" id="PF10609">
    <property type="entry name" value="ParA"/>
    <property type="match status" value="2"/>
</dbReference>
<proteinExistence type="predicted"/>
<dbReference type="STRING" id="104452.A0A0L7KXZ5"/>
<evidence type="ECO:0000313" key="4">
    <source>
        <dbReference type="Proteomes" id="UP000037510"/>
    </source>
</evidence>
<keyword evidence="4" id="KW-1185">Reference proteome</keyword>
<protein>
    <submittedName>
        <fullName evidence="3">Nucleotide-binding protein-like protein</fullName>
    </submittedName>
</protein>
<gene>
    <name evidence="3" type="ORF">OBRU01_19015</name>
</gene>
<dbReference type="InterPro" id="IPR033756">
    <property type="entry name" value="YlxH/NBP35"/>
</dbReference>
<dbReference type="GO" id="GO:0016226">
    <property type="term" value="P:iron-sulfur cluster assembly"/>
    <property type="evidence" value="ECO:0007669"/>
    <property type="project" value="InterPro"/>
</dbReference>
<accession>A0A0L7KXZ5</accession>
<evidence type="ECO:0000313" key="3">
    <source>
        <dbReference type="EMBL" id="KOB67921.1"/>
    </source>
</evidence>
<keyword evidence="2" id="KW-0067">ATP-binding</keyword>
<name>A0A0L7KXZ5_OPEBR</name>
<dbReference type="PANTHER" id="PTHR42961:SF2">
    <property type="entry name" value="IRON-SULFUR PROTEIN NUBPL"/>
    <property type="match status" value="1"/>
</dbReference>
<dbReference type="SUPFAM" id="SSF52540">
    <property type="entry name" value="P-loop containing nucleoside triphosphate hydrolases"/>
    <property type="match status" value="1"/>
</dbReference>
<sequence>MGRGLPEKKPLPGVKSIILVASGKGGVGKTTTAVNLACAMKVIEPDKEIGLLDADVFGPSVPLMMNISGEPMLNDDNLIEPLLNYGRGINMFEKLKVPIIGLVENMSHAICYKCGSVNYIFGSETVKAAAEMGLDIIESFAVDQNMSECINSGKPAIYALPDSIHAEKYRHLANKVFKYIEHKDKERHEAQE</sequence>
<dbReference type="AlphaFoldDB" id="A0A0L7KXZ5"/>
<dbReference type="PANTHER" id="PTHR42961">
    <property type="entry name" value="IRON-SULFUR PROTEIN NUBPL"/>
    <property type="match status" value="1"/>
</dbReference>
<dbReference type="GO" id="GO:0032981">
    <property type="term" value="P:mitochondrial respiratory chain complex I assembly"/>
    <property type="evidence" value="ECO:0007669"/>
    <property type="project" value="TreeGrafter"/>
</dbReference>
<reference evidence="3 4" key="1">
    <citation type="journal article" date="2015" name="Genome Biol. Evol.">
        <title>The genome of winter moth (Operophtera brumata) provides a genomic perspective on sexual dimorphism and phenology.</title>
        <authorList>
            <person name="Derks M.F."/>
            <person name="Smit S."/>
            <person name="Salis L."/>
            <person name="Schijlen E."/>
            <person name="Bossers A."/>
            <person name="Mateman C."/>
            <person name="Pijl A.S."/>
            <person name="de Ridder D."/>
            <person name="Groenen M.A."/>
            <person name="Visser M.E."/>
            <person name="Megens H.J."/>
        </authorList>
    </citation>
    <scope>NUCLEOTIDE SEQUENCE [LARGE SCALE GENOMIC DNA]</scope>
    <source>
        <strain evidence="3">WM2013NL</strain>
        <tissue evidence="3">Head and thorax</tissue>
    </source>
</reference>
<organism evidence="3 4">
    <name type="scientific">Operophtera brumata</name>
    <name type="common">Winter moth</name>
    <name type="synonym">Phalaena brumata</name>
    <dbReference type="NCBI Taxonomy" id="104452"/>
    <lineage>
        <taxon>Eukaryota</taxon>
        <taxon>Metazoa</taxon>
        <taxon>Ecdysozoa</taxon>
        <taxon>Arthropoda</taxon>
        <taxon>Hexapoda</taxon>
        <taxon>Insecta</taxon>
        <taxon>Pterygota</taxon>
        <taxon>Neoptera</taxon>
        <taxon>Endopterygota</taxon>
        <taxon>Lepidoptera</taxon>
        <taxon>Glossata</taxon>
        <taxon>Ditrysia</taxon>
        <taxon>Geometroidea</taxon>
        <taxon>Geometridae</taxon>
        <taxon>Larentiinae</taxon>
        <taxon>Operophtera</taxon>
    </lineage>
</organism>
<dbReference type="Proteomes" id="UP000037510">
    <property type="component" value="Unassembled WGS sequence"/>
</dbReference>
<dbReference type="InterPro" id="IPR044304">
    <property type="entry name" value="NUBPL-like"/>
</dbReference>
<dbReference type="GO" id="GO:0051539">
    <property type="term" value="F:4 iron, 4 sulfur cluster binding"/>
    <property type="evidence" value="ECO:0007669"/>
    <property type="project" value="TreeGrafter"/>
</dbReference>
<dbReference type="GO" id="GO:0005524">
    <property type="term" value="F:ATP binding"/>
    <property type="evidence" value="ECO:0007669"/>
    <property type="project" value="UniProtKB-KW"/>
</dbReference>
<dbReference type="Gene3D" id="3.40.50.300">
    <property type="entry name" value="P-loop containing nucleotide triphosphate hydrolases"/>
    <property type="match status" value="2"/>
</dbReference>
<comment type="caution">
    <text evidence="3">The sequence shown here is derived from an EMBL/GenBank/DDBJ whole genome shotgun (WGS) entry which is preliminary data.</text>
</comment>